<organism evidence="2 3">
    <name type="scientific">Streptomyces candidus</name>
    <dbReference type="NCBI Taxonomy" id="67283"/>
    <lineage>
        <taxon>Bacteria</taxon>
        <taxon>Bacillati</taxon>
        <taxon>Actinomycetota</taxon>
        <taxon>Actinomycetes</taxon>
        <taxon>Kitasatosporales</taxon>
        <taxon>Streptomycetaceae</taxon>
        <taxon>Streptomyces</taxon>
    </lineage>
</organism>
<dbReference type="RefSeq" id="WP_185036052.1">
    <property type="nucleotide sequence ID" value="NZ_JACHEM010000023.1"/>
</dbReference>
<proteinExistence type="predicted"/>
<evidence type="ECO:0000313" key="2">
    <source>
        <dbReference type="EMBL" id="MBB6439504.1"/>
    </source>
</evidence>
<gene>
    <name evidence="2" type="ORF">HNQ79_006016</name>
</gene>
<dbReference type="GO" id="GO:0016491">
    <property type="term" value="F:oxidoreductase activity"/>
    <property type="evidence" value="ECO:0007669"/>
    <property type="project" value="UniProtKB-KW"/>
</dbReference>
<dbReference type="Proteomes" id="UP000540423">
    <property type="component" value="Unassembled WGS sequence"/>
</dbReference>
<dbReference type="EMBL" id="JACHEM010000023">
    <property type="protein sequence ID" value="MBB6439504.1"/>
    <property type="molecule type" value="Genomic_DNA"/>
</dbReference>
<name>A0A7X0HN82_9ACTN</name>
<dbReference type="PANTHER" id="PTHR35870">
    <property type="entry name" value="PROTEIN, PUTATIVE (AFU_ORTHOLOGUE AFUA_5G03330)-RELATED"/>
    <property type="match status" value="1"/>
</dbReference>
<keyword evidence="3" id="KW-1185">Reference proteome</keyword>
<accession>A0A7X0HN82</accession>
<comment type="caution">
    <text evidence="2">The sequence shown here is derived from an EMBL/GenBank/DDBJ whole genome shotgun (WGS) entry which is preliminary data.</text>
</comment>
<dbReference type="AlphaFoldDB" id="A0A7X0HN82"/>
<keyword evidence="1" id="KW-0560">Oxidoreductase</keyword>
<sequence>MSDRELIDQLLDDRTYHIEFNGHLTNHSKHAVVALAGLGVPAPRIKAYYENYAKLTTYGFGLEPPKPDQVTITEENWRAHLGQRSSFWSYTAFFEGRVQELGLDEVVRRYVPVLLPGWAGAFTHATIHLGWALEYGSRWMAIEGLAYMAFTYVDCHPERIVDRYEEATPIDSLLRVAGAWDERRAELKQSVAELIADTSPVDNGRIHPELLRSGLQFRIARTLDAGPALIRPAEAWAADEAAPVGWEELYYAATLLYLARPGDFILLHLITSLYAVEHLCAVLPDEQRQFAVRCFWTGLLGIVFSGGDFPERDKLAALHELFADARDTAPDAYLEQDWRQTVARAVLEEEEHNPKLVHALRQVWQRGDHRSLYRVAAAQFTTTPELPPTFDAPPAD</sequence>
<evidence type="ECO:0000313" key="3">
    <source>
        <dbReference type="Proteomes" id="UP000540423"/>
    </source>
</evidence>
<dbReference type="InterPro" id="IPR025337">
    <property type="entry name" value="Questin_oxidase-like"/>
</dbReference>
<reference evidence="2 3" key="1">
    <citation type="submission" date="2020-08" db="EMBL/GenBank/DDBJ databases">
        <title>Genomic Encyclopedia of Type Strains, Phase IV (KMG-IV): sequencing the most valuable type-strain genomes for metagenomic binning, comparative biology and taxonomic classification.</title>
        <authorList>
            <person name="Goeker M."/>
        </authorList>
    </citation>
    <scope>NUCLEOTIDE SEQUENCE [LARGE SCALE GENOMIC DNA]</scope>
    <source>
        <strain evidence="2 3">DSM 40141</strain>
    </source>
</reference>
<dbReference type="PANTHER" id="PTHR35870:SF1">
    <property type="entry name" value="PROTEIN, PUTATIVE (AFU_ORTHOLOGUE AFUA_5G03330)-RELATED"/>
    <property type="match status" value="1"/>
</dbReference>
<evidence type="ECO:0000256" key="1">
    <source>
        <dbReference type="ARBA" id="ARBA00023002"/>
    </source>
</evidence>
<dbReference type="Pfam" id="PF14027">
    <property type="entry name" value="Questin_oxidase"/>
    <property type="match status" value="1"/>
</dbReference>
<evidence type="ECO:0008006" key="4">
    <source>
        <dbReference type="Google" id="ProtNLM"/>
    </source>
</evidence>
<protein>
    <recommendedName>
        <fullName evidence="4">Questin oxidase family protein</fullName>
    </recommendedName>
</protein>